<dbReference type="GO" id="GO:0015949">
    <property type="term" value="P:nucleobase-containing small molecule interconversion"/>
    <property type="evidence" value="ECO:0007669"/>
    <property type="project" value="TreeGrafter"/>
</dbReference>
<dbReference type="GO" id="GO:0008894">
    <property type="term" value="F:guanosine-5'-triphosphate,3'-diphosphate diphosphatase activity"/>
    <property type="evidence" value="ECO:0007669"/>
    <property type="project" value="TreeGrafter"/>
</dbReference>
<dbReference type="AlphaFoldDB" id="A0A917JVJ4"/>
<dbReference type="InterPro" id="IPR003695">
    <property type="entry name" value="Ppx_GppA_N"/>
</dbReference>
<dbReference type="SUPFAM" id="SSF53067">
    <property type="entry name" value="Actin-like ATPase domain"/>
    <property type="match status" value="2"/>
</dbReference>
<dbReference type="Gene3D" id="3.30.420.150">
    <property type="entry name" value="Exopolyphosphatase. Domain 2"/>
    <property type="match status" value="1"/>
</dbReference>
<dbReference type="Gene3D" id="3.30.420.40">
    <property type="match status" value="1"/>
</dbReference>
<dbReference type="InterPro" id="IPR043129">
    <property type="entry name" value="ATPase_NBD"/>
</dbReference>
<evidence type="ECO:0000313" key="3">
    <source>
        <dbReference type="Proteomes" id="UP000613743"/>
    </source>
</evidence>
<proteinExistence type="predicted"/>
<dbReference type="Proteomes" id="UP000613743">
    <property type="component" value="Unassembled WGS sequence"/>
</dbReference>
<sequence>MVHIEAAPVGVPVRDTIGLADTRNMSTPLYAAITLGSNSFNMLVAQKQGDQDVVVAKYKRKVRLAEGIEADGLLNDEVMQRGLDCLAMFAEMLQKEGVQSEYVAVIATATLRNIANAAEFCERALTILGHEIEIISGLKEAEYIYRGMAATTPGAAQRLVIDIGGASTEFIIGQADEALFKTSLKMGSVTFTQRFFEQRPYQLSQFDDAAAEVELILADNRQLLLQTGWQGVVGASGAVQSVLEVLAARNLFSQDQTHEIALQNLYQLRQEILKSQMTDLSDIEGLSAERAPTFAGGVAILVALFELLDIESLQLSGGALREGVLQMLRQRLPQ</sequence>
<name>A0A917JVJ4_9GAMM</name>
<protein>
    <submittedName>
        <fullName evidence="2">Exopolyphosphatase</fullName>
    </submittedName>
</protein>
<organism evidence="2 3">
    <name type="scientific">Shewanella gelidii</name>
    <dbReference type="NCBI Taxonomy" id="1642821"/>
    <lineage>
        <taxon>Bacteria</taxon>
        <taxon>Pseudomonadati</taxon>
        <taxon>Pseudomonadota</taxon>
        <taxon>Gammaproteobacteria</taxon>
        <taxon>Alteromonadales</taxon>
        <taxon>Shewanellaceae</taxon>
        <taxon>Shewanella</taxon>
    </lineage>
</organism>
<gene>
    <name evidence="2" type="primary">gppA</name>
    <name evidence="2" type="ORF">GCM10009332_26820</name>
</gene>
<evidence type="ECO:0000259" key="1">
    <source>
        <dbReference type="Pfam" id="PF02541"/>
    </source>
</evidence>
<dbReference type="PANTHER" id="PTHR30005:SF0">
    <property type="entry name" value="RETROGRADE REGULATION PROTEIN 2"/>
    <property type="match status" value="1"/>
</dbReference>
<dbReference type="InterPro" id="IPR050273">
    <property type="entry name" value="GppA/Ppx_hydrolase"/>
</dbReference>
<reference evidence="2" key="1">
    <citation type="journal article" date="2014" name="Int. J. Syst. Evol. Microbiol.">
        <title>Complete genome sequence of Corynebacterium casei LMG S-19264T (=DSM 44701T), isolated from a smear-ripened cheese.</title>
        <authorList>
            <consortium name="US DOE Joint Genome Institute (JGI-PGF)"/>
            <person name="Walter F."/>
            <person name="Albersmeier A."/>
            <person name="Kalinowski J."/>
            <person name="Ruckert C."/>
        </authorList>
    </citation>
    <scope>NUCLEOTIDE SEQUENCE</scope>
    <source>
        <strain evidence="2">JCM 30804</strain>
    </source>
</reference>
<dbReference type="EMBL" id="BMPZ01000008">
    <property type="protein sequence ID" value="GGI88077.1"/>
    <property type="molecule type" value="Genomic_DNA"/>
</dbReference>
<feature type="domain" description="Ppx/GppA phosphatase N-terminal" evidence="1">
    <location>
        <begin position="44"/>
        <end position="326"/>
    </location>
</feature>
<evidence type="ECO:0000313" key="2">
    <source>
        <dbReference type="EMBL" id="GGI88077.1"/>
    </source>
</evidence>
<dbReference type="CDD" id="cd24053">
    <property type="entry name" value="ASKHA_NBD_EcPPX-GppA-like"/>
    <property type="match status" value="1"/>
</dbReference>
<comment type="caution">
    <text evidence="2">The sequence shown here is derived from an EMBL/GenBank/DDBJ whole genome shotgun (WGS) entry which is preliminary data.</text>
</comment>
<dbReference type="PANTHER" id="PTHR30005">
    <property type="entry name" value="EXOPOLYPHOSPHATASE"/>
    <property type="match status" value="1"/>
</dbReference>
<keyword evidence="3" id="KW-1185">Reference proteome</keyword>
<accession>A0A917JVJ4</accession>
<reference evidence="2" key="2">
    <citation type="submission" date="2020-09" db="EMBL/GenBank/DDBJ databases">
        <authorList>
            <person name="Sun Q."/>
            <person name="Ohkuma M."/>
        </authorList>
    </citation>
    <scope>NUCLEOTIDE SEQUENCE</scope>
    <source>
        <strain evidence="2">JCM 30804</strain>
    </source>
</reference>
<dbReference type="Pfam" id="PF02541">
    <property type="entry name" value="Ppx-GppA"/>
    <property type="match status" value="1"/>
</dbReference>